<evidence type="ECO:0000313" key="2">
    <source>
        <dbReference type="EMBL" id="AGK57272.1"/>
    </source>
</evidence>
<feature type="signal peptide" evidence="1">
    <location>
        <begin position="1"/>
        <end position="29"/>
    </location>
</feature>
<proteinExistence type="predicted"/>
<dbReference type="KEGG" id="hdt:HYPDE_27963"/>
<reference evidence="2 3" key="1">
    <citation type="journal article" date="2013" name="Genome Announc.">
        <title>Genome sequences for three denitrifying bacterial strains isolated from a uranium- and nitrate-contaminated subsurface environment.</title>
        <authorList>
            <person name="Venkatramanan R."/>
            <person name="Prakash O."/>
            <person name="Woyke T."/>
            <person name="Chain P."/>
            <person name="Goodwin L.A."/>
            <person name="Watson D."/>
            <person name="Brooks S."/>
            <person name="Kostka J.E."/>
            <person name="Green S.J."/>
        </authorList>
    </citation>
    <scope>NUCLEOTIDE SEQUENCE [LARGE SCALE GENOMIC DNA]</scope>
    <source>
        <strain evidence="2 3">1NES1</strain>
    </source>
</reference>
<dbReference type="AlphaFoldDB" id="N0B4W2"/>
<sequence>MGIQLMRNIPLMMAAGLLAGIFAGTPAEAKSCFKKAAVGDALTQDLAKFQVDAMLLQATDWSIYFTYISSGTTPGYTFGKRSYRCTPGSAIGWECRGSATLCKL</sequence>
<dbReference type="HOGENOM" id="CLU_177678_0_0_5"/>
<dbReference type="EMBL" id="CP005587">
    <property type="protein sequence ID" value="AGK57272.1"/>
    <property type="molecule type" value="Genomic_DNA"/>
</dbReference>
<feature type="chain" id="PRO_5004105406" evidence="1">
    <location>
        <begin position="30"/>
        <end position="104"/>
    </location>
</feature>
<gene>
    <name evidence="2" type="ORF">HYPDE_27963</name>
</gene>
<name>N0B4W2_9HYPH</name>
<organism evidence="2 3">
    <name type="scientific">Hyphomicrobium denitrificans 1NES1</name>
    <dbReference type="NCBI Taxonomy" id="670307"/>
    <lineage>
        <taxon>Bacteria</taxon>
        <taxon>Pseudomonadati</taxon>
        <taxon>Pseudomonadota</taxon>
        <taxon>Alphaproteobacteria</taxon>
        <taxon>Hyphomicrobiales</taxon>
        <taxon>Hyphomicrobiaceae</taxon>
        <taxon>Hyphomicrobium</taxon>
    </lineage>
</organism>
<keyword evidence="1" id="KW-0732">Signal</keyword>
<evidence type="ECO:0000256" key="1">
    <source>
        <dbReference type="SAM" id="SignalP"/>
    </source>
</evidence>
<evidence type="ECO:0000313" key="3">
    <source>
        <dbReference type="Proteomes" id="UP000005952"/>
    </source>
</evidence>
<protein>
    <submittedName>
        <fullName evidence="2">Uncharacterized protein</fullName>
    </submittedName>
</protein>
<dbReference type="Proteomes" id="UP000005952">
    <property type="component" value="Chromosome"/>
</dbReference>
<keyword evidence="3" id="KW-1185">Reference proteome</keyword>
<accession>N0B4W2</accession>